<keyword evidence="8" id="KW-0540">Nuclease</keyword>
<keyword evidence="4" id="KW-0456">Lyase</keyword>
<reference evidence="8 9" key="1">
    <citation type="submission" date="2014-10" db="EMBL/GenBank/DDBJ databases">
        <title>Draft genome of the hookworm Ancylostoma caninum.</title>
        <authorList>
            <person name="Mitreva M."/>
        </authorList>
    </citation>
    <scope>NUCLEOTIDE SEQUENCE [LARGE SCALE GENOMIC DNA]</scope>
    <source>
        <strain evidence="8 9">Baltimore</strain>
    </source>
</reference>
<evidence type="ECO:0000256" key="2">
    <source>
        <dbReference type="ARBA" id="ARBA00012573"/>
    </source>
</evidence>
<dbReference type="InterPro" id="IPR006677">
    <property type="entry name" value="tRNA_intron_Endonuc_cat-like"/>
</dbReference>
<keyword evidence="8" id="KW-0378">Hydrolase</keyword>
<dbReference type="Proteomes" id="UP000252519">
    <property type="component" value="Unassembled WGS sequence"/>
</dbReference>
<evidence type="ECO:0000256" key="3">
    <source>
        <dbReference type="ARBA" id="ARBA00022694"/>
    </source>
</evidence>
<keyword evidence="3" id="KW-0819">tRNA processing</keyword>
<dbReference type="Gene3D" id="3.40.1350.10">
    <property type="match status" value="1"/>
</dbReference>
<keyword evidence="9" id="KW-1185">Reference proteome</keyword>
<dbReference type="GO" id="GO:0000379">
    <property type="term" value="P:tRNA-type intron splice site recognition and cleavage"/>
    <property type="evidence" value="ECO:0007669"/>
    <property type="project" value="TreeGrafter"/>
</dbReference>
<protein>
    <recommendedName>
        <fullName evidence="2">tRNA-intron lyase</fullName>
        <ecNumber evidence="2">4.6.1.16</ecNumber>
    </recommendedName>
</protein>
<feature type="region of interest" description="Disordered" evidence="6">
    <location>
        <begin position="59"/>
        <end position="89"/>
    </location>
</feature>
<evidence type="ECO:0000256" key="1">
    <source>
        <dbReference type="ARBA" id="ARBA00008078"/>
    </source>
</evidence>
<feature type="domain" description="tRNA intron endonuclease catalytic" evidence="7">
    <location>
        <begin position="126"/>
        <end position="205"/>
    </location>
</feature>
<dbReference type="GO" id="GO:0000213">
    <property type="term" value="F:tRNA-intron lyase activity"/>
    <property type="evidence" value="ECO:0007669"/>
    <property type="project" value="UniProtKB-EC"/>
</dbReference>
<evidence type="ECO:0000256" key="6">
    <source>
        <dbReference type="SAM" id="MobiDB-lite"/>
    </source>
</evidence>
<evidence type="ECO:0000256" key="5">
    <source>
        <dbReference type="ARBA" id="ARBA00034031"/>
    </source>
</evidence>
<dbReference type="CDD" id="cd22363">
    <property type="entry name" value="tRNA-intron_lyase_C"/>
    <property type="match status" value="1"/>
</dbReference>
<feature type="compositionally biased region" description="Polar residues" evidence="6">
    <location>
        <begin position="68"/>
        <end position="83"/>
    </location>
</feature>
<dbReference type="PANTHER" id="PTHR13070">
    <property type="entry name" value="TRNA-SPLICING ENDONUCLEASE SUBUNIT SEN34-RELATED"/>
    <property type="match status" value="1"/>
</dbReference>
<dbReference type="EMBL" id="JOJR01000868">
    <property type="protein sequence ID" value="RCN33779.1"/>
    <property type="molecule type" value="Genomic_DNA"/>
</dbReference>
<name>A0A368FRX6_ANCCA</name>
<dbReference type="InterPro" id="IPR011856">
    <property type="entry name" value="tRNA_endonuc-like_dom_sf"/>
</dbReference>
<dbReference type="AlphaFoldDB" id="A0A368FRX6"/>
<sequence length="226" mass="25719">MKRFDVSLLQNNWRIIAQTAVGSEKQPPYFLSPEQVTVLVLYGAIRVREPVNTSPELQANLIPAKEATGSTNTTKPGENSAESTDAAIPKDEQGTVEFKKIELNENQYRWLEDFEVPVPCTRDHRAREVVFHDLWRKGYYSTSGEQYGCAYLDFLVKLSICSISAKYLLDYVMEEEGLAVAHVISLVRVATQVKKNLSLAVVASDTHHPHYLTFDWFKPYSKEFEI</sequence>
<dbReference type="STRING" id="29170.A0A368FRX6"/>
<keyword evidence="8" id="KW-0255">Endonuclease</keyword>
<evidence type="ECO:0000313" key="8">
    <source>
        <dbReference type="EMBL" id="RCN33779.1"/>
    </source>
</evidence>
<dbReference type="EC" id="4.6.1.16" evidence="2"/>
<dbReference type="PANTHER" id="PTHR13070:SF0">
    <property type="entry name" value="TRNA-SPLICING ENDONUCLEASE SUBUNIT SEN34"/>
    <property type="match status" value="1"/>
</dbReference>
<evidence type="ECO:0000256" key="4">
    <source>
        <dbReference type="ARBA" id="ARBA00023239"/>
    </source>
</evidence>
<organism evidence="8 9">
    <name type="scientific">Ancylostoma caninum</name>
    <name type="common">Dog hookworm</name>
    <dbReference type="NCBI Taxonomy" id="29170"/>
    <lineage>
        <taxon>Eukaryota</taxon>
        <taxon>Metazoa</taxon>
        <taxon>Ecdysozoa</taxon>
        <taxon>Nematoda</taxon>
        <taxon>Chromadorea</taxon>
        <taxon>Rhabditida</taxon>
        <taxon>Rhabditina</taxon>
        <taxon>Rhabditomorpha</taxon>
        <taxon>Strongyloidea</taxon>
        <taxon>Ancylostomatidae</taxon>
        <taxon>Ancylostomatinae</taxon>
        <taxon>Ancylostoma</taxon>
    </lineage>
</organism>
<dbReference type="SUPFAM" id="SSF53032">
    <property type="entry name" value="tRNA-intron endonuclease catalytic domain-like"/>
    <property type="match status" value="1"/>
</dbReference>
<comment type="caution">
    <text evidence="8">The sequence shown here is derived from an EMBL/GenBank/DDBJ whole genome shotgun (WGS) entry which is preliminary data.</text>
</comment>
<comment type="catalytic activity">
    <reaction evidence="5">
        <text>pretRNA = a 3'-half-tRNA molecule with a 5'-OH end + a 5'-half-tRNA molecule with a 2',3'-cyclic phosphate end + an intron with a 2',3'-cyclic phosphate and a 5'-hydroxyl terminus.</text>
        <dbReference type="EC" id="4.6.1.16"/>
    </reaction>
</comment>
<gene>
    <name evidence="8" type="ORF">ANCCAN_20393</name>
</gene>
<dbReference type="GO" id="GO:0005634">
    <property type="term" value="C:nucleus"/>
    <property type="evidence" value="ECO:0007669"/>
    <property type="project" value="UniProtKB-ARBA"/>
</dbReference>
<evidence type="ECO:0000313" key="9">
    <source>
        <dbReference type="Proteomes" id="UP000252519"/>
    </source>
</evidence>
<accession>A0A368FRX6</accession>
<evidence type="ECO:0000259" key="7">
    <source>
        <dbReference type="Pfam" id="PF01974"/>
    </source>
</evidence>
<dbReference type="GO" id="GO:0003676">
    <property type="term" value="F:nucleic acid binding"/>
    <property type="evidence" value="ECO:0007669"/>
    <property type="project" value="InterPro"/>
</dbReference>
<dbReference type="OrthoDB" id="10256176at2759"/>
<proteinExistence type="inferred from homology"/>
<dbReference type="Pfam" id="PF01974">
    <property type="entry name" value="tRNA_int_endo"/>
    <property type="match status" value="1"/>
</dbReference>
<comment type="similarity">
    <text evidence="1">Belongs to the tRNA-intron endonuclease family.</text>
</comment>
<dbReference type="InterPro" id="IPR036167">
    <property type="entry name" value="tRNA_intron_Endo_cat-like_sf"/>
</dbReference>